<dbReference type="Proteomes" id="UP000051162">
    <property type="component" value="Unassembled WGS sequence"/>
</dbReference>
<proteinExistence type="predicted"/>
<sequence>MMATTILTPAENRFLQLTYPALADPALTRLMPVLRDHPTVKTTSDWLTARAKQAVAASRIDWLVQGSLAWKLLADSPYAINPSDQRGQWHHCALCHLPVRYEYHVVLRSDGREIVVGSECVKKFMSDEMQYLMTITTEDNFHAVAQYDALSAQYPQVPEILWTPDALPHLPSNQHAQHRWVRRGTKSTVTGYLKRRTTELPDRQLSPYLQGYADLQAKNAAAQAALDQQRQRRALQEHQAAERAQQRAWQAAADAQTTAEQRLRQSREYQDWLTAVARLVVERGPLGVFKQRLAAVPVPKSVARLVNSYQLGVMATEFAHHGRIQAERLQIVPRYLVADLNQRSRQLAAQRQRDWYDDLFNATVGFDLTPSDRQRRLADLQTSWEGRQFPANVYSDLATLRDRLDQAQPLPNGWPDALRQAMQRRLDQQPAQGWVPARKNHVTPAQLRALVPDATTFATVAQRYHRLYDLPADQAAVTLSALAQYYLVAQDRQAHRQAATQALVRQLLTPES</sequence>
<dbReference type="PATRIC" id="fig|1423773.3.peg.1891"/>
<name>A0A0R1K2U9_9LACO</name>
<dbReference type="AlphaFoldDB" id="A0A0R1K2U9"/>
<keyword evidence="1" id="KW-0175">Coiled coil</keyword>
<dbReference type="EMBL" id="AZDT01000031">
    <property type="protein sequence ID" value="KRK75731.1"/>
    <property type="molecule type" value="Genomic_DNA"/>
</dbReference>
<evidence type="ECO:0000256" key="1">
    <source>
        <dbReference type="SAM" id="Coils"/>
    </source>
</evidence>
<accession>A0A0R1K2U9</accession>
<evidence type="ECO:0000313" key="3">
    <source>
        <dbReference type="Proteomes" id="UP000051162"/>
    </source>
</evidence>
<dbReference type="STRING" id="1423773.FD30_GL001845"/>
<reference evidence="2 3" key="1">
    <citation type="journal article" date="2015" name="Genome Announc.">
        <title>Expanding the biotechnology potential of lactobacilli through comparative genomics of 213 strains and associated genera.</title>
        <authorList>
            <person name="Sun Z."/>
            <person name="Harris H.M."/>
            <person name="McCann A."/>
            <person name="Guo C."/>
            <person name="Argimon S."/>
            <person name="Zhang W."/>
            <person name="Yang X."/>
            <person name="Jeffery I.B."/>
            <person name="Cooney J.C."/>
            <person name="Kagawa T.F."/>
            <person name="Liu W."/>
            <person name="Song Y."/>
            <person name="Salvetti E."/>
            <person name="Wrobel A."/>
            <person name="Rasinkangas P."/>
            <person name="Parkhill J."/>
            <person name="Rea M.C."/>
            <person name="O'Sullivan O."/>
            <person name="Ritari J."/>
            <person name="Douillard F.P."/>
            <person name="Paul Ross R."/>
            <person name="Yang R."/>
            <person name="Briner A.E."/>
            <person name="Felis G.E."/>
            <person name="de Vos W.M."/>
            <person name="Barrangou R."/>
            <person name="Klaenhammer T.R."/>
            <person name="Caufield P.W."/>
            <person name="Cui Y."/>
            <person name="Zhang H."/>
            <person name="O'Toole P.W."/>
        </authorList>
    </citation>
    <scope>NUCLEOTIDE SEQUENCE [LARGE SCALE GENOMIC DNA]</scope>
    <source>
        <strain evidence="2 3">DSM 19117</strain>
    </source>
</reference>
<evidence type="ECO:0000313" key="2">
    <source>
        <dbReference type="EMBL" id="KRK75731.1"/>
    </source>
</evidence>
<gene>
    <name evidence="2" type="ORF">FD30_GL001845</name>
</gene>
<organism evidence="2 3">
    <name type="scientific">Levilactobacillus namurensis DSM 19117</name>
    <dbReference type="NCBI Taxonomy" id="1423773"/>
    <lineage>
        <taxon>Bacteria</taxon>
        <taxon>Bacillati</taxon>
        <taxon>Bacillota</taxon>
        <taxon>Bacilli</taxon>
        <taxon>Lactobacillales</taxon>
        <taxon>Lactobacillaceae</taxon>
        <taxon>Levilactobacillus</taxon>
    </lineage>
</organism>
<protein>
    <submittedName>
        <fullName evidence="2">Uncharacterized protein</fullName>
    </submittedName>
</protein>
<comment type="caution">
    <text evidence="2">The sequence shown here is derived from an EMBL/GenBank/DDBJ whole genome shotgun (WGS) entry which is preliminary data.</text>
</comment>
<feature type="coiled-coil region" evidence="1">
    <location>
        <begin position="212"/>
        <end position="239"/>
    </location>
</feature>
<keyword evidence="3" id="KW-1185">Reference proteome</keyword>